<reference evidence="2 3" key="1">
    <citation type="journal article" date="2024" name="Commun. Biol.">
        <title>Comparative genomic analysis of thermophilic fungi reveals convergent evolutionary adaptations and gene losses.</title>
        <authorList>
            <person name="Steindorff A.S."/>
            <person name="Aguilar-Pontes M.V."/>
            <person name="Robinson A.J."/>
            <person name="Andreopoulos B."/>
            <person name="LaButti K."/>
            <person name="Kuo A."/>
            <person name="Mondo S."/>
            <person name="Riley R."/>
            <person name="Otillar R."/>
            <person name="Haridas S."/>
            <person name="Lipzen A."/>
            <person name="Grimwood J."/>
            <person name="Schmutz J."/>
            <person name="Clum A."/>
            <person name="Reid I.D."/>
            <person name="Moisan M.C."/>
            <person name="Butler G."/>
            <person name="Nguyen T.T.M."/>
            <person name="Dewar K."/>
            <person name="Conant G."/>
            <person name="Drula E."/>
            <person name="Henrissat B."/>
            <person name="Hansel C."/>
            <person name="Singer S."/>
            <person name="Hutchinson M.I."/>
            <person name="de Vries R.P."/>
            <person name="Natvig D.O."/>
            <person name="Powell A.J."/>
            <person name="Tsang A."/>
            <person name="Grigoriev I.V."/>
        </authorList>
    </citation>
    <scope>NUCLEOTIDE SEQUENCE [LARGE SCALE GENOMIC DNA]</scope>
    <source>
        <strain evidence="2 3">ATCC 24622</strain>
    </source>
</reference>
<proteinExistence type="predicted"/>
<evidence type="ECO:0000313" key="3">
    <source>
        <dbReference type="Proteomes" id="UP001586593"/>
    </source>
</evidence>
<gene>
    <name evidence="2" type="ORF">VTK73DRAFT_3374</name>
</gene>
<keyword evidence="3" id="KW-1185">Reference proteome</keyword>
<feature type="region of interest" description="Disordered" evidence="1">
    <location>
        <begin position="58"/>
        <end position="98"/>
    </location>
</feature>
<evidence type="ECO:0000313" key="2">
    <source>
        <dbReference type="EMBL" id="KAL1841857.1"/>
    </source>
</evidence>
<organism evidence="2 3">
    <name type="scientific">Phialemonium thermophilum</name>
    <dbReference type="NCBI Taxonomy" id="223376"/>
    <lineage>
        <taxon>Eukaryota</taxon>
        <taxon>Fungi</taxon>
        <taxon>Dikarya</taxon>
        <taxon>Ascomycota</taxon>
        <taxon>Pezizomycotina</taxon>
        <taxon>Sordariomycetes</taxon>
        <taxon>Sordariomycetidae</taxon>
        <taxon>Cephalothecales</taxon>
        <taxon>Cephalothecaceae</taxon>
        <taxon>Phialemonium</taxon>
    </lineage>
</organism>
<comment type="caution">
    <text evidence="2">The sequence shown here is derived from an EMBL/GenBank/DDBJ whole genome shotgun (WGS) entry which is preliminary data.</text>
</comment>
<feature type="compositionally biased region" description="Basic and acidic residues" evidence="1">
    <location>
        <begin position="58"/>
        <end position="70"/>
    </location>
</feature>
<accession>A0ABR3VJ60</accession>
<dbReference type="EMBL" id="JAZHXJ010002020">
    <property type="protein sequence ID" value="KAL1841857.1"/>
    <property type="molecule type" value="Genomic_DNA"/>
</dbReference>
<evidence type="ECO:0000256" key="1">
    <source>
        <dbReference type="SAM" id="MobiDB-lite"/>
    </source>
</evidence>
<dbReference type="Proteomes" id="UP001586593">
    <property type="component" value="Unassembled WGS sequence"/>
</dbReference>
<name>A0ABR3VJ60_9PEZI</name>
<sequence>MGLVVGMIETPVSGHQGRLEIIVVDTIDEASQLRREKYVAFATHRPLLKPVDFVDRGCLSRDPRASEPCRDTYPSPRTDHQYQAGQSRLPKRGPEKVRTLTTCAARTTERSQVHTLGT</sequence>
<protein>
    <submittedName>
        <fullName evidence="2">Uncharacterized protein</fullName>
    </submittedName>
</protein>